<dbReference type="Proteomes" id="UP001500363">
    <property type="component" value="Unassembled WGS sequence"/>
</dbReference>
<comment type="caution">
    <text evidence="2">The sequence shown here is derived from an EMBL/GenBank/DDBJ whole genome shotgun (WGS) entry which is preliminary data.</text>
</comment>
<keyword evidence="1" id="KW-0472">Membrane</keyword>
<gene>
    <name evidence="2" type="ORF">GCM10009741_19160</name>
</gene>
<protein>
    <recommendedName>
        <fullName evidence="4">Phospholipase D-like protein</fullName>
    </recommendedName>
</protein>
<feature type="transmembrane region" description="Helical" evidence="1">
    <location>
        <begin position="21"/>
        <end position="41"/>
    </location>
</feature>
<evidence type="ECO:0000256" key="1">
    <source>
        <dbReference type="SAM" id="Phobius"/>
    </source>
</evidence>
<evidence type="ECO:0008006" key="4">
    <source>
        <dbReference type="Google" id="ProtNLM"/>
    </source>
</evidence>
<keyword evidence="1" id="KW-0812">Transmembrane</keyword>
<evidence type="ECO:0000313" key="2">
    <source>
        <dbReference type="EMBL" id="GAA1519151.1"/>
    </source>
</evidence>
<evidence type="ECO:0000313" key="3">
    <source>
        <dbReference type="Proteomes" id="UP001500363"/>
    </source>
</evidence>
<keyword evidence="3" id="KW-1185">Reference proteome</keyword>
<reference evidence="2 3" key="1">
    <citation type="journal article" date="2019" name="Int. J. Syst. Evol. Microbiol.">
        <title>The Global Catalogue of Microorganisms (GCM) 10K type strain sequencing project: providing services to taxonomists for standard genome sequencing and annotation.</title>
        <authorList>
            <consortium name="The Broad Institute Genomics Platform"/>
            <consortium name="The Broad Institute Genome Sequencing Center for Infectious Disease"/>
            <person name="Wu L."/>
            <person name="Ma J."/>
        </authorList>
    </citation>
    <scope>NUCLEOTIDE SEQUENCE [LARGE SCALE GENOMIC DNA]</scope>
    <source>
        <strain evidence="2 3">JCM 14303</strain>
    </source>
</reference>
<keyword evidence="1" id="KW-1133">Transmembrane helix</keyword>
<dbReference type="RefSeq" id="WP_344172123.1">
    <property type="nucleotide sequence ID" value="NZ_BAAANC010000001.1"/>
</dbReference>
<dbReference type="EMBL" id="BAAANC010000001">
    <property type="protein sequence ID" value="GAA1519151.1"/>
    <property type="molecule type" value="Genomic_DNA"/>
</dbReference>
<sequence length="93" mass="10372">MSDRRDAAGPPARPLRKLRDWEIGLAMFCVAASLTEVIALATDEGQLAPWTRWWTVVLLVVFAVLPVVVGLGWRVFWIVASDLWGSRRQPAGE</sequence>
<organism evidence="2 3">
    <name type="scientific">Kribbella lupini</name>
    <dbReference type="NCBI Taxonomy" id="291602"/>
    <lineage>
        <taxon>Bacteria</taxon>
        <taxon>Bacillati</taxon>
        <taxon>Actinomycetota</taxon>
        <taxon>Actinomycetes</taxon>
        <taxon>Propionibacteriales</taxon>
        <taxon>Kribbellaceae</taxon>
        <taxon>Kribbella</taxon>
    </lineage>
</organism>
<feature type="transmembrane region" description="Helical" evidence="1">
    <location>
        <begin position="53"/>
        <end position="79"/>
    </location>
</feature>
<accession>A0ABN2AIN1</accession>
<proteinExistence type="predicted"/>
<name>A0ABN2AIN1_9ACTN</name>